<organism evidence="1 2">
    <name type="scientific">Paraburkholderia terricola</name>
    <dbReference type="NCBI Taxonomy" id="169427"/>
    <lineage>
        <taxon>Bacteria</taxon>
        <taxon>Pseudomonadati</taxon>
        <taxon>Pseudomonadota</taxon>
        <taxon>Betaproteobacteria</taxon>
        <taxon>Burkholderiales</taxon>
        <taxon>Burkholderiaceae</taxon>
        <taxon>Paraburkholderia</taxon>
    </lineage>
</organism>
<dbReference type="Proteomes" id="UP001264340">
    <property type="component" value="Unassembled WGS sequence"/>
</dbReference>
<evidence type="ECO:0000313" key="2">
    <source>
        <dbReference type="Proteomes" id="UP001264340"/>
    </source>
</evidence>
<protein>
    <recommendedName>
        <fullName evidence="3">Antitoxin Xre/MbcA/ParS-like toxin-binding domain-containing protein</fullName>
    </recommendedName>
</protein>
<dbReference type="RefSeq" id="WP_310126347.1">
    <property type="nucleotide sequence ID" value="NZ_JAVDQV010000004.1"/>
</dbReference>
<evidence type="ECO:0000313" key="1">
    <source>
        <dbReference type="EMBL" id="MDR6412380.1"/>
    </source>
</evidence>
<sequence>MSASADRRGREGISDRADRALGSAAGALSYADGADDVFGMSDADVGRLIKQKARVLKRVVADLTAKGTRGHPLTEPGSLELPVESSEREYVEPRKEDFEVWGRVYRQSLVAEKKLLSSGDMQEALAVTRQALSAAIKASRMFTVEVDGQTYYPAFFADGNVDRTVLEKISRMLGSMPGWMKWDFFTALRGSLGDVSPLDALRKGKVSEVKRIAQAELEEMAR</sequence>
<gene>
    <name evidence="1" type="ORF">J2804_005815</name>
</gene>
<keyword evidence="2" id="KW-1185">Reference proteome</keyword>
<evidence type="ECO:0008006" key="3">
    <source>
        <dbReference type="Google" id="ProtNLM"/>
    </source>
</evidence>
<proteinExistence type="predicted"/>
<name>A0ABU1M0V2_9BURK</name>
<reference evidence="1 2" key="1">
    <citation type="submission" date="2023-07" db="EMBL/GenBank/DDBJ databases">
        <title>Sorghum-associated microbial communities from plants grown in Nebraska, USA.</title>
        <authorList>
            <person name="Schachtman D."/>
        </authorList>
    </citation>
    <scope>NUCLEOTIDE SEQUENCE [LARGE SCALE GENOMIC DNA]</scope>
    <source>
        <strain evidence="1 2">DS1316</strain>
    </source>
</reference>
<dbReference type="EMBL" id="JAVDRP010000018">
    <property type="protein sequence ID" value="MDR6412380.1"/>
    <property type="molecule type" value="Genomic_DNA"/>
</dbReference>
<accession>A0ABU1M0V2</accession>
<comment type="caution">
    <text evidence="1">The sequence shown here is derived from an EMBL/GenBank/DDBJ whole genome shotgun (WGS) entry which is preliminary data.</text>
</comment>